<dbReference type="Proteomes" id="UP000321393">
    <property type="component" value="Unassembled WGS sequence"/>
</dbReference>
<dbReference type="PANTHER" id="PTHR11439">
    <property type="entry name" value="GAG-POL-RELATED RETROTRANSPOSON"/>
    <property type="match status" value="1"/>
</dbReference>
<dbReference type="EMBL" id="SSTD01004451">
    <property type="protein sequence ID" value="TYK23573.1"/>
    <property type="molecule type" value="Genomic_DNA"/>
</dbReference>
<proteinExistence type="predicted"/>
<name>A0A5A7TUW3_CUCMM</name>
<comment type="caution">
    <text evidence="1">The sequence shown here is derived from an EMBL/GenBank/DDBJ whole genome shotgun (WGS) entry which is preliminary data.</text>
</comment>
<accession>A0A5A7TUW3</accession>
<dbReference type="AlphaFoldDB" id="A0A5A7TUW3"/>
<dbReference type="Proteomes" id="UP000321947">
    <property type="component" value="Unassembled WGS sequence"/>
</dbReference>
<sequence length="155" mass="18178">MEYSEKGLFLGQQKYVKDLLQKYGISDCKPISTPMEVNKKFCMHEDKDLADPTMYRQLVGSLIYLTLTRLDISYSVRVISRYMQKPKKPHLEEVRRILRYLRGTTEYDILYKKGQDCKLECFCDANYSGDHDTRRLTTGYLFKLGCGAVSWCSKR</sequence>
<protein>
    <submittedName>
        <fullName evidence="1 2">Mitochondrial protein</fullName>
    </submittedName>
</protein>
<gene>
    <name evidence="2" type="ORF">E5676_scaffold500G00810</name>
    <name evidence="1" type="ORF">E6C27_scaffold30G001660</name>
</gene>
<reference evidence="3 4" key="1">
    <citation type="submission" date="2019-08" db="EMBL/GenBank/DDBJ databases">
        <title>Draft genome sequences of two oriental melons (Cucumis melo L. var makuwa).</title>
        <authorList>
            <person name="Kwon S.-Y."/>
        </authorList>
    </citation>
    <scope>NUCLEOTIDE SEQUENCE [LARGE SCALE GENOMIC DNA]</scope>
    <source>
        <strain evidence="4">cv. Chang Bougi</strain>
        <strain evidence="3">cv. SW 3</strain>
        <tissue evidence="1">Leaf</tissue>
    </source>
</reference>
<dbReference type="OrthoDB" id="1922643at2759"/>
<evidence type="ECO:0000313" key="4">
    <source>
        <dbReference type="Proteomes" id="UP000321947"/>
    </source>
</evidence>
<dbReference type="PANTHER" id="PTHR11439:SF475">
    <property type="entry name" value="CYSTEINE-RICH RLK (RECEPTOR-LIKE PROTEIN KINASE) 8"/>
    <property type="match status" value="1"/>
</dbReference>
<dbReference type="EMBL" id="SSTE01014747">
    <property type="protein sequence ID" value="KAA0045165.1"/>
    <property type="molecule type" value="Genomic_DNA"/>
</dbReference>
<evidence type="ECO:0000313" key="2">
    <source>
        <dbReference type="EMBL" id="TYK23573.1"/>
    </source>
</evidence>
<organism evidence="1 3">
    <name type="scientific">Cucumis melo var. makuwa</name>
    <name type="common">Oriental melon</name>
    <dbReference type="NCBI Taxonomy" id="1194695"/>
    <lineage>
        <taxon>Eukaryota</taxon>
        <taxon>Viridiplantae</taxon>
        <taxon>Streptophyta</taxon>
        <taxon>Embryophyta</taxon>
        <taxon>Tracheophyta</taxon>
        <taxon>Spermatophyta</taxon>
        <taxon>Magnoliopsida</taxon>
        <taxon>eudicotyledons</taxon>
        <taxon>Gunneridae</taxon>
        <taxon>Pentapetalae</taxon>
        <taxon>rosids</taxon>
        <taxon>fabids</taxon>
        <taxon>Cucurbitales</taxon>
        <taxon>Cucurbitaceae</taxon>
        <taxon>Benincaseae</taxon>
        <taxon>Cucumis</taxon>
    </lineage>
</organism>
<evidence type="ECO:0000313" key="1">
    <source>
        <dbReference type="EMBL" id="KAA0045165.1"/>
    </source>
</evidence>
<evidence type="ECO:0000313" key="3">
    <source>
        <dbReference type="Proteomes" id="UP000321393"/>
    </source>
</evidence>